<evidence type="ECO:0000256" key="2">
    <source>
        <dbReference type="SAM" id="Phobius"/>
    </source>
</evidence>
<feature type="transmembrane region" description="Helical" evidence="2">
    <location>
        <begin position="23"/>
        <end position="43"/>
    </location>
</feature>
<feature type="coiled-coil region" evidence="1">
    <location>
        <begin position="45"/>
        <end position="106"/>
    </location>
</feature>
<dbReference type="InterPro" id="IPR052534">
    <property type="entry name" value="Extracell_DNA_Util/SecSys_Comp"/>
</dbReference>
<dbReference type="InterPro" id="IPR007813">
    <property type="entry name" value="PilN"/>
</dbReference>
<dbReference type="Pfam" id="PF05137">
    <property type="entry name" value="PilN"/>
    <property type="match status" value="1"/>
</dbReference>
<dbReference type="PANTHER" id="PTHR40278">
    <property type="entry name" value="DNA UTILIZATION PROTEIN HOFN"/>
    <property type="match status" value="1"/>
</dbReference>
<organism evidence="3 4">
    <name type="scientific">Methylomonas rivi</name>
    <dbReference type="NCBI Taxonomy" id="2952226"/>
    <lineage>
        <taxon>Bacteria</taxon>
        <taxon>Pseudomonadati</taxon>
        <taxon>Pseudomonadota</taxon>
        <taxon>Gammaproteobacteria</taxon>
        <taxon>Methylococcales</taxon>
        <taxon>Methylococcaceae</taxon>
        <taxon>Methylomonas</taxon>
    </lineage>
</organism>
<dbReference type="RefSeq" id="WP_256614457.1">
    <property type="nucleotide sequence ID" value="NZ_JANIBK010000023.1"/>
</dbReference>
<sequence>MIQQVNLLGKNGRTDKPLLKNPYLQITALVCLSLLGISAIGAYQLHQQRNRHRQLEQRLQAAADHLTETQTRFPRQAIDNTLLQALQQARQRQQNLSQILELLTDDRSDQALGFSRYLSALADQADREVWLTRIRLDSASRDIDLQGSTFKPEQIPALLKNLQTSPAFKGRHFAKLIMRQNSDNGAQTDFRVSSNLKSEAETTDAE</sequence>
<name>A0ABT1U3T4_9GAMM</name>
<keyword evidence="2" id="KW-0812">Transmembrane</keyword>
<keyword evidence="2" id="KW-0472">Membrane</keyword>
<evidence type="ECO:0000313" key="4">
    <source>
        <dbReference type="Proteomes" id="UP001524586"/>
    </source>
</evidence>
<accession>A0ABT1U3T4</accession>
<dbReference type="PANTHER" id="PTHR40278:SF1">
    <property type="entry name" value="DNA UTILIZATION PROTEIN HOFN"/>
    <property type="match status" value="1"/>
</dbReference>
<comment type="caution">
    <text evidence="3">The sequence shown here is derived from an EMBL/GenBank/DDBJ whole genome shotgun (WGS) entry which is preliminary data.</text>
</comment>
<keyword evidence="4" id="KW-1185">Reference proteome</keyword>
<reference evidence="3 4" key="1">
    <citation type="submission" date="2022-07" db="EMBL/GenBank/DDBJ databases">
        <title>Methylomonas rivi sp. nov., Methylomonas rosea sp. nov., Methylomonas aureus sp. nov. and Methylomonas subterranea sp. nov., four novel methanotrophs isolated from a freshwater creek and the deep terrestrial subsurface.</title>
        <authorList>
            <person name="Abin C."/>
            <person name="Sankaranarayanan K."/>
            <person name="Garner C."/>
            <person name="Sindelar R."/>
            <person name="Kotary K."/>
            <person name="Garner R."/>
            <person name="Barclay S."/>
            <person name="Lawson P."/>
            <person name="Krumholz L."/>
        </authorList>
    </citation>
    <scope>NUCLEOTIDE SEQUENCE [LARGE SCALE GENOMIC DNA]</scope>
    <source>
        <strain evidence="3 4">WSC-6</strain>
    </source>
</reference>
<evidence type="ECO:0000256" key="1">
    <source>
        <dbReference type="SAM" id="Coils"/>
    </source>
</evidence>
<keyword evidence="2" id="KW-1133">Transmembrane helix</keyword>
<evidence type="ECO:0000313" key="3">
    <source>
        <dbReference type="EMBL" id="MCQ8128089.1"/>
    </source>
</evidence>
<protein>
    <submittedName>
        <fullName evidence="3">PilN domain-containing protein</fullName>
    </submittedName>
</protein>
<dbReference type="EMBL" id="JANIBK010000023">
    <property type="protein sequence ID" value="MCQ8128089.1"/>
    <property type="molecule type" value="Genomic_DNA"/>
</dbReference>
<keyword evidence="1" id="KW-0175">Coiled coil</keyword>
<dbReference type="Proteomes" id="UP001524586">
    <property type="component" value="Unassembled WGS sequence"/>
</dbReference>
<proteinExistence type="predicted"/>
<gene>
    <name evidence="3" type="ORF">NP596_06420</name>
</gene>